<name>A0AA88XFF3_PINIB</name>
<evidence type="ECO:0000313" key="4">
    <source>
        <dbReference type="Proteomes" id="UP001186944"/>
    </source>
</evidence>
<dbReference type="CDD" id="cd20659">
    <property type="entry name" value="CYP4B_4F-like"/>
    <property type="match status" value="1"/>
</dbReference>
<dbReference type="PANTHER" id="PTHR24291:SF201">
    <property type="entry name" value="CYTOCHROME P450, FAMILY 4, SUBFAMILY B, POLYPEPTIDE 7"/>
    <property type="match status" value="1"/>
</dbReference>
<sequence>MLVKTGAKLFVTWIGPFNPIISLCHPDTAKLLFKSSEPKTIFKPPGYCFFIHWLGMGLLLSHGKKWERNRRLLTPAFHFDILKPYVKIYNSVADTFLKSLQRDMDSNKTVEIYSLVTLATLDTMLRCAFSYEDGLFTCRVISKHIISYIVYCSQFHILSSNPFLHSDWMFFLSRPGREWKKHTDYVHKFAEEIISSRRRSLDDDPHQLDKRYLDFLDILITAKDSDGSGLSDEDIRAEVDTFLFEGHDTTASAISWAMYYLGKYPDEQQKVYDEVRNLTNGEENFTWENINECQRLTLFLKEAMRMSSPVPAVSRQLTRPMVFDGIELPAGCPVGIWISHVNNHPDVWPDYQTFRPERFLENEAKARDPYAYVPFAAGPRNCIGQKFAFDEQKVIIARLVLRYKISLVPDFEYIQDIALITRAKYGIKLRMEDRNQ</sequence>
<gene>
    <name evidence="3" type="ORF">FSP39_014177</name>
</gene>
<dbReference type="InterPro" id="IPR001128">
    <property type="entry name" value="Cyt_P450"/>
</dbReference>
<keyword evidence="2" id="KW-0479">Metal-binding</keyword>
<keyword evidence="2" id="KW-0349">Heme</keyword>
<dbReference type="GO" id="GO:0016705">
    <property type="term" value="F:oxidoreductase activity, acting on paired donors, with incorporation or reduction of molecular oxygen"/>
    <property type="evidence" value="ECO:0007669"/>
    <property type="project" value="InterPro"/>
</dbReference>
<dbReference type="GO" id="GO:0020037">
    <property type="term" value="F:heme binding"/>
    <property type="evidence" value="ECO:0007669"/>
    <property type="project" value="InterPro"/>
</dbReference>
<feature type="binding site" description="axial binding residue" evidence="2">
    <location>
        <position position="382"/>
    </location>
    <ligand>
        <name>heme</name>
        <dbReference type="ChEBI" id="CHEBI:30413"/>
    </ligand>
    <ligandPart>
        <name>Fe</name>
        <dbReference type="ChEBI" id="CHEBI:18248"/>
    </ligandPart>
</feature>
<dbReference type="PANTHER" id="PTHR24291">
    <property type="entry name" value="CYTOCHROME P450 FAMILY 4"/>
    <property type="match status" value="1"/>
</dbReference>
<dbReference type="Proteomes" id="UP001186944">
    <property type="component" value="Unassembled WGS sequence"/>
</dbReference>
<protein>
    <submittedName>
        <fullName evidence="3">Uncharacterized protein</fullName>
    </submittedName>
</protein>
<organism evidence="3 4">
    <name type="scientific">Pinctada imbricata</name>
    <name type="common">Atlantic pearl-oyster</name>
    <name type="synonym">Pinctada martensii</name>
    <dbReference type="NCBI Taxonomy" id="66713"/>
    <lineage>
        <taxon>Eukaryota</taxon>
        <taxon>Metazoa</taxon>
        <taxon>Spiralia</taxon>
        <taxon>Lophotrochozoa</taxon>
        <taxon>Mollusca</taxon>
        <taxon>Bivalvia</taxon>
        <taxon>Autobranchia</taxon>
        <taxon>Pteriomorphia</taxon>
        <taxon>Pterioida</taxon>
        <taxon>Pterioidea</taxon>
        <taxon>Pteriidae</taxon>
        <taxon>Pinctada</taxon>
    </lineage>
</organism>
<reference evidence="3" key="1">
    <citation type="submission" date="2019-08" db="EMBL/GenBank/DDBJ databases">
        <title>The improved chromosome-level genome for the pearl oyster Pinctada fucata martensii using PacBio sequencing and Hi-C.</title>
        <authorList>
            <person name="Zheng Z."/>
        </authorList>
    </citation>
    <scope>NUCLEOTIDE SEQUENCE</scope>
    <source>
        <strain evidence="3">ZZ-2019</strain>
        <tissue evidence="3">Adductor muscle</tissue>
    </source>
</reference>
<comment type="cofactor">
    <cofactor evidence="2">
        <name>heme</name>
        <dbReference type="ChEBI" id="CHEBI:30413"/>
    </cofactor>
</comment>
<proteinExistence type="inferred from homology"/>
<comment type="similarity">
    <text evidence="1">Belongs to the cytochrome P450 family.</text>
</comment>
<dbReference type="GO" id="GO:0004497">
    <property type="term" value="F:monooxygenase activity"/>
    <property type="evidence" value="ECO:0007669"/>
    <property type="project" value="InterPro"/>
</dbReference>
<dbReference type="SUPFAM" id="SSF48264">
    <property type="entry name" value="Cytochrome P450"/>
    <property type="match status" value="1"/>
</dbReference>
<evidence type="ECO:0000313" key="3">
    <source>
        <dbReference type="EMBL" id="KAK3084478.1"/>
    </source>
</evidence>
<comment type="caution">
    <text evidence="3">The sequence shown here is derived from an EMBL/GenBank/DDBJ whole genome shotgun (WGS) entry which is preliminary data.</text>
</comment>
<evidence type="ECO:0000256" key="2">
    <source>
        <dbReference type="PIRSR" id="PIRSR602401-1"/>
    </source>
</evidence>
<dbReference type="InterPro" id="IPR036396">
    <property type="entry name" value="Cyt_P450_sf"/>
</dbReference>
<dbReference type="EMBL" id="VSWD01000013">
    <property type="protein sequence ID" value="KAK3084478.1"/>
    <property type="molecule type" value="Genomic_DNA"/>
</dbReference>
<dbReference type="GO" id="GO:0005506">
    <property type="term" value="F:iron ion binding"/>
    <property type="evidence" value="ECO:0007669"/>
    <property type="project" value="InterPro"/>
</dbReference>
<dbReference type="Gene3D" id="1.10.630.10">
    <property type="entry name" value="Cytochrome P450"/>
    <property type="match status" value="1"/>
</dbReference>
<accession>A0AA88XFF3</accession>
<dbReference type="PRINTS" id="PR00385">
    <property type="entry name" value="P450"/>
</dbReference>
<evidence type="ECO:0000256" key="1">
    <source>
        <dbReference type="ARBA" id="ARBA00010617"/>
    </source>
</evidence>
<dbReference type="Pfam" id="PF00067">
    <property type="entry name" value="p450"/>
    <property type="match status" value="1"/>
</dbReference>
<keyword evidence="2" id="KW-0408">Iron</keyword>
<dbReference type="AlphaFoldDB" id="A0AA88XFF3"/>
<dbReference type="InterPro" id="IPR002401">
    <property type="entry name" value="Cyt_P450_E_grp-I"/>
</dbReference>
<keyword evidence="4" id="KW-1185">Reference proteome</keyword>
<dbReference type="PRINTS" id="PR00463">
    <property type="entry name" value="EP450I"/>
</dbReference>
<dbReference type="InterPro" id="IPR050196">
    <property type="entry name" value="Cytochrome_P450_Monoox"/>
</dbReference>